<gene>
    <name evidence="1" type="ORF">G9Q37_05265</name>
</gene>
<dbReference type="RefSeq" id="WP_166225558.1">
    <property type="nucleotide sequence ID" value="NZ_CP049989.1"/>
</dbReference>
<dbReference type="EMBL" id="CP049989">
    <property type="protein sequence ID" value="QIM51587.1"/>
    <property type="molecule type" value="Genomic_DNA"/>
</dbReference>
<reference evidence="1 2" key="1">
    <citation type="submission" date="2020-03" db="EMBL/GenBank/DDBJ databases">
        <title>Hydrogenophaga sp. nov. isolated from cyanobacterial mat.</title>
        <authorList>
            <person name="Thorat V."/>
            <person name="Kirdat K."/>
            <person name="Tiwarekar B."/>
            <person name="Costa E.D."/>
            <person name="Yadav A."/>
        </authorList>
    </citation>
    <scope>NUCLEOTIDE SEQUENCE [LARGE SCALE GENOMIC DNA]</scope>
    <source>
        <strain evidence="1 2">BA0156</strain>
    </source>
</reference>
<organism evidence="1 2">
    <name type="scientific">Hydrogenophaga crocea</name>
    <dbReference type="NCBI Taxonomy" id="2716225"/>
    <lineage>
        <taxon>Bacteria</taxon>
        <taxon>Pseudomonadati</taxon>
        <taxon>Pseudomonadota</taxon>
        <taxon>Betaproteobacteria</taxon>
        <taxon>Burkholderiales</taxon>
        <taxon>Comamonadaceae</taxon>
        <taxon>Hydrogenophaga</taxon>
    </lineage>
</organism>
<name>A0A6G8IEH2_9BURK</name>
<evidence type="ECO:0000313" key="2">
    <source>
        <dbReference type="Proteomes" id="UP000503162"/>
    </source>
</evidence>
<dbReference type="AlphaFoldDB" id="A0A6G8IEH2"/>
<accession>A0A6G8IEH2</accession>
<evidence type="ECO:0000313" key="1">
    <source>
        <dbReference type="EMBL" id="QIM51587.1"/>
    </source>
</evidence>
<protein>
    <submittedName>
        <fullName evidence="1">Uncharacterized protein</fullName>
    </submittedName>
</protein>
<dbReference type="Proteomes" id="UP000503162">
    <property type="component" value="Chromosome"/>
</dbReference>
<keyword evidence="2" id="KW-1185">Reference proteome</keyword>
<sequence length="107" mass="11909">MDPIKEAIEAVELPEPAFRLKWRDGMYWVDKPNIGDTDVYTADQLQSAVRAALAAQQAGVQVPRDELLSLLQRARLYTNGVCVHAKRAPFAVFRSELDAAIAALEKQ</sequence>
<dbReference type="KEGG" id="hcz:G9Q37_05265"/>
<proteinExistence type="predicted"/>